<organism evidence="2 3">
    <name type="scientific">Actinacidiphila rubida</name>
    <dbReference type="NCBI Taxonomy" id="310780"/>
    <lineage>
        <taxon>Bacteria</taxon>
        <taxon>Bacillati</taxon>
        <taxon>Actinomycetota</taxon>
        <taxon>Actinomycetes</taxon>
        <taxon>Kitasatosporales</taxon>
        <taxon>Streptomycetaceae</taxon>
        <taxon>Actinacidiphila</taxon>
    </lineage>
</organism>
<dbReference type="Gene3D" id="1.10.10.10">
    <property type="entry name" value="Winged helix-like DNA-binding domain superfamily/Winged helix DNA-binding domain"/>
    <property type="match status" value="1"/>
</dbReference>
<dbReference type="InterPro" id="IPR016032">
    <property type="entry name" value="Sig_transdc_resp-reg_C-effctor"/>
</dbReference>
<dbReference type="GO" id="GO:0006355">
    <property type="term" value="P:regulation of DNA-templated transcription"/>
    <property type="evidence" value="ECO:0007669"/>
    <property type="project" value="InterPro"/>
</dbReference>
<dbReference type="InterPro" id="IPR000792">
    <property type="entry name" value="Tscrpt_reg_LuxR_C"/>
</dbReference>
<name>A0A1H8SYC6_9ACTN</name>
<dbReference type="InterPro" id="IPR036388">
    <property type="entry name" value="WH-like_DNA-bd_sf"/>
</dbReference>
<reference evidence="2 3" key="1">
    <citation type="submission" date="2016-10" db="EMBL/GenBank/DDBJ databases">
        <authorList>
            <person name="de Groot N.N."/>
        </authorList>
    </citation>
    <scope>NUCLEOTIDE SEQUENCE [LARGE SCALE GENOMIC DNA]</scope>
    <source>
        <strain evidence="2 3">CGMCC 4.2026</strain>
    </source>
</reference>
<evidence type="ECO:0000313" key="3">
    <source>
        <dbReference type="Proteomes" id="UP000181951"/>
    </source>
</evidence>
<protein>
    <submittedName>
        <fullName evidence="2">Regulatory protein, luxR family</fullName>
    </submittedName>
</protein>
<accession>A0A1H8SYC6</accession>
<dbReference type="EMBL" id="FODD01000046">
    <property type="protein sequence ID" value="SEO83203.1"/>
    <property type="molecule type" value="Genomic_DNA"/>
</dbReference>
<dbReference type="PRINTS" id="PR00038">
    <property type="entry name" value="HTHLUXR"/>
</dbReference>
<proteinExistence type="predicted"/>
<dbReference type="PROSITE" id="PS50043">
    <property type="entry name" value="HTH_LUXR_2"/>
    <property type="match status" value="1"/>
</dbReference>
<dbReference type="GO" id="GO:0003677">
    <property type="term" value="F:DNA binding"/>
    <property type="evidence" value="ECO:0007669"/>
    <property type="project" value="InterPro"/>
</dbReference>
<dbReference type="RefSeq" id="WP_069462391.1">
    <property type="nucleotide sequence ID" value="NZ_FODD01000046.1"/>
</dbReference>
<evidence type="ECO:0000313" key="2">
    <source>
        <dbReference type="EMBL" id="SEO83203.1"/>
    </source>
</evidence>
<sequence length="82" mass="8738">MTTTTAARRLTTAELRTLTEVARGGGRDAVAARLGLSPLTVKSQLRNASKKLRARSTAHLVTIAIRTRQLPVDVAAGSEVTR</sequence>
<keyword evidence="3" id="KW-1185">Reference proteome</keyword>
<dbReference type="Proteomes" id="UP000181951">
    <property type="component" value="Unassembled WGS sequence"/>
</dbReference>
<feature type="domain" description="HTH luxR-type" evidence="1">
    <location>
        <begin position="3"/>
        <end position="68"/>
    </location>
</feature>
<gene>
    <name evidence="2" type="ORF">SAMN05216267_104631</name>
</gene>
<evidence type="ECO:0000259" key="1">
    <source>
        <dbReference type="PROSITE" id="PS50043"/>
    </source>
</evidence>
<dbReference type="AlphaFoldDB" id="A0A1H8SYC6"/>
<dbReference type="SMART" id="SM00421">
    <property type="entry name" value="HTH_LUXR"/>
    <property type="match status" value="1"/>
</dbReference>
<dbReference type="SUPFAM" id="SSF46894">
    <property type="entry name" value="C-terminal effector domain of the bipartite response regulators"/>
    <property type="match status" value="1"/>
</dbReference>
<dbReference type="STRING" id="310780.SAMN05216267_104631"/>
<dbReference type="Pfam" id="PF00196">
    <property type="entry name" value="GerE"/>
    <property type="match status" value="1"/>
</dbReference>